<comment type="caution">
    <text evidence="1">The sequence shown here is derived from an EMBL/GenBank/DDBJ whole genome shotgun (WGS) entry which is preliminary data.</text>
</comment>
<evidence type="ECO:0000313" key="1">
    <source>
        <dbReference type="EMBL" id="MPC26149.1"/>
    </source>
</evidence>
<accession>A0A5B7DYF7</accession>
<organism evidence="1 2">
    <name type="scientific">Portunus trituberculatus</name>
    <name type="common">Swimming crab</name>
    <name type="synonym">Neptunus trituberculatus</name>
    <dbReference type="NCBI Taxonomy" id="210409"/>
    <lineage>
        <taxon>Eukaryota</taxon>
        <taxon>Metazoa</taxon>
        <taxon>Ecdysozoa</taxon>
        <taxon>Arthropoda</taxon>
        <taxon>Crustacea</taxon>
        <taxon>Multicrustacea</taxon>
        <taxon>Malacostraca</taxon>
        <taxon>Eumalacostraca</taxon>
        <taxon>Eucarida</taxon>
        <taxon>Decapoda</taxon>
        <taxon>Pleocyemata</taxon>
        <taxon>Brachyura</taxon>
        <taxon>Eubrachyura</taxon>
        <taxon>Portunoidea</taxon>
        <taxon>Portunidae</taxon>
        <taxon>Portuninae</taxon>
        <taxon>Portunus</taxon>
    </lineage>
</organism>
<dbReference type="EMBL" id="VSRR010001561">
    <property type="protein sequence ID" value="MPC26149.1"/>
    <property type="molecule type" value="Genomic_DNA"/>
</dbReference>
<sequence>MVLKGLRISMKVRRLKDRNFTISVCHMSF</sequence>
<name>A0A5B7DYF7_PORTR</name>
<dbReference type="Proteomes" id="UP000324222">
    <property type="component" value="Unassembled WGS sequence"/>
</dbReference>
<proteinExistence type="predicted"/>
<reference evidence="1 2" key="1">
    <citation type="submission" date="2019-05" db="EMBL/GenBank/DDBJ databases">
        <title>Another draft genome of Portunus trituberculatus and its Hox gene families provides insights of decapod evolution.</title>
        <authorList>
            <person name="Jeong J.-H."/>
            <person name="Song I."/>
            <person name="Kim S."/>
            <person name="Choi T."/>
            <person name="Kim D."/>
            <person name="Ryu S."/>
            <person name="Kim W."/>
        </authorList>
    </citation>
    <scope>NUCLEOTIDE SEQUENCE [LARGE SCALE GENOMIC DNA]</scope>
    <source>
        <tissue evidence="1">Muscle</tissue>
    </source>
</reference>
<evidence type="ECO:0000313" key="2">
    <source>
        <dbReference type="Proteomes" id="UP000324222"/>
    </source>
</evidence>
<dbReference type="AlphaFoldDB" id="A0A5B7DYF7"/>
<protein>
    <submittedName>
        <fullName evidence="1">Uncharacterized protein</fullName>
    </submittedName>
</protein>
<keyword evidence="2" id="KW-1185">Reference proteome</keyword>
<gene>
    <name evidence="1" type="ORF">E2C01_019283</name>
</gene>